<reference evidence="16 17" key="1">
    <citation type="submission" date="2019-03" db="EMBL/GenBank/DDBJ databases">
        <title>Genomic Encyclopedia of Type Strains, Phase IV (KMG-V): Genome sequencing to study the core and pangenomes of soil and plant-associated prokaryotes.</title>
        <authorList>
            <person name="Whitman W."/>
        </authorList>
    </citation>
    <scope>NUCLEOTIDE SEQUENCE [LARGE SCALE GENOMIC DNA]</scope>
    <source>
        <strain evidence="16 17">Hc14</strain>
    </source>
</reference>
<comment type="subcellular location">
    <subcellularLocation>
        <location evidence="13">Cell membrane</location>
        <topology evidence="13">Multi-pass membrane protein</topology>
    </subcellularLocation>
    <subcellularLocation>
        <location evidence="1">Membrane</location>
        <topology evidence="1">Multi-pass membrane protein</topology>
    </subcellularLocation>
</comment>
<feature type="transmembrane region" description="Helical" evidence="13">
    <location>
        <begin position="50"/>
        <end position="70"/>
    </location>
</feature>
<proteinExistence type="inferred from homology"/>
<sequence>MSVFALPSGEASGNFACHRSPNRTCHLTDAKLRSADPELEHQTRRGLPSLVLAALGVVYGDIGTSPLYAFREALHATGGSGAHHANVLGILSLIVWALTIVVTLKYVTFVLKADNRGEGGTLSLMTLAREGLTGRPKWVLVLGVIGASLFLGDAIITPAISVLSAVEGIEVVAPALSNWVVPITVTIIAVLFFVQRFGTSGVASVFGPVTALWFVVLGLSGAIHIFDDPSVLGAVNPVHALRYVASNIGSAVAVLGAVFLAVTGAEALYVDLGHFGRRPIVTAWFSLVFPSLLLNYFGQGAFVLANPMAEHPFFSMHPEWARIPMICLATAATVIASQAVISGAYSLVRQAMHLNLLPRLQILHTSETQSGQIFMPQVNNLLFMFVIALVLFFRNSSGLSAAYGIAVTGEMFITSILLFIVMRHIWNWNLATALAVIVPMSLIDAGFLAANVAKFADGGWVPAAVATTMAIVMQTWTAGRRLLAARTKADEIPLAAIIDNLARKKPLTVPGTAVFLTSDIEGAPTALLHSLKHYKVLHEQNIILSVVTSTTPFVPDDEKIFLESFNPSFSRLVITFGYMETPNIPRALVLARKLGLKFDIMSTSFFLSRRTILPSKKGGMPFWQDRLFISLARNASNATDYFGLPSGRVVELGLQTTI</sequence>
<keyword evidence="3 13" id="KW-0813">Transport</keyword>
<dbReference type="GO" id="GO:0005886">
    <property type="term" value="C:plasma membrane"/>
    <property type="evidence" value="ECO:0007669"/>
    <property type="project" value="UniProtKB-SubCell"/>
</dbReference>
<feature type="domain" description="K+ potassium transporter C-terminal" evidence="15">
    <location>
        <begin position="510"/>
        <end position="658"/>
    </location>
</feature>
<evidence type="ECO:0000259" key="14">
    <source>
        <dbReference type="Pfam" id="PF02705"/>
    </source>
</evidence>
<keyword evidence="10 13" id="KW-1133">Transmembrane helix</keyword>
<dbReference type="Proteomes" id="UP000294576">
    <property type="component" value="Unassembled WGS sequence"/>
</dbReference>
<evidence type="ECO:0000256" key="12">
    <source>
        <dbReference type="ARBA" id="ARBA00023136"/>
    </source>
</evidence>
<dbReference type="GO" id="GO:0015293">
    <property type="term" value="F:symporter activity"/>
    <property type="evidence" value="ECO:0007669"/>
    <property type="project" value="UniProtKB-UniRule"/>
</dbReference>
<dbReference type="InterPro" id="IPR023051">
    <property type="entry name" value="Kup"/>
</dbReference>
<evidence type="ECO:0000256" key="6">
    <source>
        <dbReference type="ARBA" id="ARBA00022538"/>
    </source>
</evidence>
<accession>A0A4R3PSK7</accession>
<comment type="function">
    <text evidence="13">Transport of potassium into the cell. Likely operates as a K(+):H(+) symporter.</text>
</comment>
<dbReference type="AlphaFoldDB" id="A0A4R3PSK7"/>
<dbReference type="PANTHER" id="PTHR30540">
    <property type="entry name" value="OSMOTIC STRESS POTASSIUM TRANSPORTER"/>
    <property type="match status" value="1"/>
</dbReference>
<evidence type="ECO:0000256" key="7">
    <source>
        <dbReference type="ARBA" id="ARBA00022692"/>
    </source>
</evidence>
<feature type="transmembrane region" description="Helical" evidence="13">
    <location>
        <begin position="459"/>
        <end position="478"/>
    </location>
</feature>
<evidence type="ECO:0000256" key="11">
    <source>
        <dbReference type="ARBA" id="ARBA00023065"/>
    </source>
</evidence>
<keyword evidence="11 13" id="KW-0406">Ion transport</keyword>
<evidence type="ECO:0000259" key="15">
    <source>
        <dbReference type="Pfam" id="PF22776"/>
    </source>
</evidence>
<evidence type="ECO:0000256" key="9">
    <source>
        <dbReference type="ARBA" id="ARBA00022958"/>
    </source>
</evidence>
<dbReference type="PANTHER" id="PTHR30540:SF79">
    <property type="entry name" value="LOW AFFINITY POTASSIUM TRANSPORT SYSTEM PROTEIN KUP"/>
    <property type="match status" value="1"/>
</dbReference>
<evidence type="ECO:0000256" key="4">
    <source>
        <dbReference type="ARBA" id="ARBA00022475"/>
    </source>
</evidence>
<dbReference type="RefSeq" id="WP_425376438.1">
    <property type="nucleotide sequence ID" value="NZ_SMBH01000024.1"/>
</dbReference>
<feature type="transmembrane region" description="Helical" evidence="13">
    <location>
        <begin position="246"/>
        <end position="269"/>
    </location>
</feature>
<feature type="transmembrane region" description="Helical" evidence="13">
    <location>
        <begin position="378"/>
        <end position="395"/>
    </location>
</feature>
<dbReference type="GO" id="GO:0015079">
    <property type="term" value="F:potassium ion transmembrane transporter activity"/>
    <property type="evidence" value="ECO:0007669"/>
    <property type="project" value="UniProtKB-UniRule"/>
</dbReference>
<keyword evidence="5" id="KW-0997">Cell inner membrane</keyword>
<keyword evidence="4 13" id="KW-1003">Cell membrane</keyword>
<feature type="transmembrane region" description="Helical" evidence="13">
    <location>
        <begin position="323"/>
        <end position="348"/>
    </location>
</feature>
<organism evidence="16 17">
    <name type="scientific">Rhizobium sullae</name>
    <name type="common">Rhizobium hedysari</name>
    <dbReference type="NCBI Taxonomy" id="50338"/>
    <lineage>
        <taxon>Bacteria</taxon>
        <taxon>Pseudomonadati</taxon>
        <taxon>Pseudomonadota</taxon>
        <taxon>Alphaproteobacteria</taxon>
        <taxon>Hyphomicrobiales</taxon>
        <taxon>Rhizobiaceae</taxon>
        <taxon>Rhizobium/Agrobacterium group</taxon>
        <taxon>Rhizobium</taxon>
    </lineage>
</organism>
<evidence type="ECO:0000256" key="8">
    <source>
        <dbReference type="ARBA" id="ARBA00022847"/>
    </source>
</evidence>
<feature type="transmembrane region" description="Helical" evidence="13">
    <location>
        <begin position="281"/>
        <end position="303"/>
    </location>
</feature>
<feature type="transmembrane region" description="Helical" evidence="13">
    <location>
        <begin position="206"/>
        <end position="226"/>
    </location>
</feature>
<feature type="domain" description="K+ potassium transporter integral membrane" evidence="14">
    <location>
        <begin position="51"/>
        <end position="499"/>
    </location>
</feature>
<keyword evidence="7 13" id="KW-0812">Transmembrane</keyword>
<keyword evidence="8 13" id="KW-0769">Symport</keyword>
<feature type="transmembrane region" description="Helical" evidence="13">
    <location>
        <begin position="433"/>
        <end position="453"/>
    </location>
</feature>
<feature type="transmembrane region" description="Helical" evidence="13">
    <location>
        <begin position="90"/>
        <end position="111"/>
    </location>
</feature>
<dbReference type="InterPro" id="IPR003855">
    <property type="entry name" value="K+_transporter"/>
</dbReference>
<evidence type="ECO:0000313" key="16">
    <source>
        <dbReference type="EMBL" id="TCU09634.1"/>
    </source>
</evidence>
<keyword evidence="6 13" id="KW-0633">Potassium transport</keyword>
<name>A0A4R3PSK7_RHISU</name>
<evidence type="ECO:0000256" key="2">
    <source>
        <dbReference type="ARBA" id="ARBA00007019"/>
    </source>
</evidence>
<comment type="catalytic activity">
    <reaction evidence="13">
        <text>K(+)(in) + H(+)(in) = K(+)(out) + H(+)(out)</text>
        <dbReference type="Rhea" id="RHEA:28490"/>
        <dbReference type="ChEBI" id="CHEBI:15378"/>
        <dbReference type="ChEBI" id="CHEBI:29103"/>
    </reaction>
</comment>
<protein>
    <recommendedName>
        <fullName evidence="13">Probable potassium transport system protein Kup</fullName>
    </recommendedName>
</protein>
<dbReference type="InterPro" id="IPR053951">
    <property type="entry name" value="K_trans_N"/>
</dbReference>
<evidence type="ECO:0000313" key="17">
    <source>
        <dbReference type="Proteomes" id="UP000294576"/>
    </source>
</evidence>
<dbReference type="Pfam" id="PF02705">
    <property type="entry name" value="K_trans"/>
    <property type="match status" value="1"/>
</dbReference>
<dbReference type="EMBL" id="SMBH01000024">
    <property type="protein sequence ID" value="TCU09634.1"/>
    <property type="molecule type" value="Genomic_DNA"/>
</dbReference>
<keyword evidence="9 13" id="KW-0630">Potassium</keyword>
<comment type="caution">
    <text evidence="16">The sequence shown here is derived from an EMBL/GenBank/DDBJ whole genome shotgun (WGS) entry which is preliminary data.</text>
</comment>
<dbReference type="Pfam" id="PF22776">
    <property type="entry name" value="K_trans_C"/>
    <property type="match status" value="1"/>
</dbReference>
<feature type="transmembrane region" description="Helical" evidence="13">
    <location>
        <begin position="401"/>
        <end position="421"/>
    </location>
</feature>
<evidence type="ECO:0000256" key="13">
    <source>
        <dbReference type="HAMAP-Rule" id="MF_01522"/>
    </source>
</evidence>
<dbReference type="InterPro" id="IPR053952">
    <property type="entry name" value="K_trans_C"/>
</dbReference>
<evidence type="ECO:0000256" key="3">
    <source>
        <dbReference type="ARBA" id="ARBA00022448"/>
    </source>
</evidence>
<gene>
    <name evidence="13" type="primary">kup</name>
    <name evidence="16" type="ORF">EV132_12434</name>
</gene>
<feature type="transmembrane region" description="Helical" evidence="13">
    <location>
        <begin position="175"/>
        <end position="194"/>
    </location>
</feature>
<evidence type="ECO:0000256" key="1">
    <source>
        <dbReference type="ARBA" id="ARBA00004141"/>
    </source>
</evidence>
<evidence type="ECO:0000256" key="5">
    <source>
        <dbReference type="ARBA" id="ARBA00022519"/>
    </source>
</evidence>
<feature type="transmembrane region" description="Helical" evidence="13">
    <location>
        <begin position="138"/>
        <end position="163"/>
    </location>
</feature>
<keyword evidence="12 13" id="KW-0472">Membrane</keyword>
<comment type="similarity">
    <text evidence="2 13">Belongs to the HAK/KUP transporter (TC 2.A.72) family.</text>
</comment>
<evidence type="ECO:0000256" key="10">
    <source>
        <dbReference type="ARBA" id="ARBA00022989"/>
    </source>
</evidence>
<dbReference type="HAMAP" id="MF_01522">
    <property type="entry name" value="Kup"/>
    <property type="match status" value="1"/>
</dbReference>